<dbReference type="EMBL" id="CAJNBJ010000001">
    <property type="protein sequence ID" value="CAE6710306.1"/>
    <property type="molecule type" value="Genomic_DNA"/>
</dbReference>
<dbReference type="Pfam" id="PF12464">
    <property type="entry name" value="Mac"/>
    <property type="match status" value="1"/>
</dbReference>
<evidence type="ECO:0000256" key="2">
    <source>
        <dbReference type="ARBA" id="ARBA00022679"/>
    </source>
</evidence>
<dbReference type="PANTHER" id="PTHR23416:SF23">
    <property type="entry name" value="ACETYLTRANSFERASE C18B11.09C-RELATED"/>
    <property type="match status" value="1"/>
</dbReference>
<gene>
    <name evidence="6" type="ORF">NSPZN2_11180</name>
</gene>
<keyword evidence="7" id="KW-1185">Reference proteome</keyword>
<protein>
    <submittedName>
        <fullName evidence="6">Maltose O-acetyltransferase</fullName>
        <ecNumber evidence="6">2.3.1.79</ecNumber>
    </submittedName>
</protein>
<evidence type="ECO:0000259" key="5">
    <source>
        <dbReference type="SMART" id="SM01266"/>
    </source>
</evidence>
<sequence>MPREEMTENRDKHKMLAGELYRASAAELTVERRRAQVLFARYNAISDGDSDLLLSLLREIMGAVGEGTVVMPRFTCDYGYNICLGRNVFINYHCIFLDCAPIMIGNDVQVAPAVQLYTAQHPLEADVRRSGLESARPIRIGNDVWIGGGAVILPGVTIGDRSVVGAGSVVVHSVPPDCVVAGNPARVVRTLASTTQIEEEFMEGSFMEKPAETQFPLHDLLQRRWSPRAFSERMVEPDRLRSLFEAARWAPSSNNEQPWHFILGTKADPAGYDRLFSCLKEGNKKWAFRAPVLLLSVARMHFEDEGTPNRHAWHDTGMAALSLSLQATALGLIAHQMAGFDVEKARADLGIPAGFEPVAMIALGYPGDPAILDERLRQRELAPRERKSAREFVAIGRWNVPPDWQAD</sequence>
<keyword evidence="3" id="KW-0677">Repeat</keyword>
<dbReference type="InterPro" id="IPR018357">
    <property type="entry name" value="Hexapep_transf_CS"/>
</dbReference>
<evidence type="ECO:0000256" key="4">
    <source>
        <dbReference type="ARBA" id="ARBA00023315"/>
    </source>
</evidence>
<dbReference type="Gene3D" id="2.160.10.10">
    <property type="entry name" value="Hexapeptide repeat proteins"/>
    <property type="match status" value="1"/>
</dbReference>
<keyword evidence="4 6" id="KW-0012">Acyltransferase</keyword>
<dbReference type="SMART" id="SM01266">
    <property type="entry name" value="Mac"/>
    <property type="match status" value="1"/>
</dbReference>
<keyword evidence="2 6" id="KW-0808">Transferase</keyword>
<evidence type="ECO:0000313" key="7">
    <source>
        <dbReference type="Proteomes" id="UP000675880"/>
    </source>
</evidence>
<dbReference type="Pfam" id="PF00132">
    <property type="entry name" value="Hexapep"/>
    <property type="match status" value="1"/>
</dbReference>
<dbReference type="InterPro" id="IPR051159">
    <property type="entry name" value="Hexapeptide_acetyltransf"/>
</dbReference>
<dbReference type="SUPFAM" id="SSF55469">
    <property type="entry name" value="FMN-dependent nitroreductase-like"/>
    <property type="match status" value="1"/>
</dbReference>
<feature type="domain" description="Maltose/galactoside acetyltransferase" evidence="5">
    <location>
        <begin position="12"/>
        <end position="66"/>
    </location>
</feature>
<comment type="caution">
    <text evidence="6">The sequence shown here is derived from an EMBL/GenBank/DDBJ whole genome shotgun (WGS) entry which is preliminary data.</text>
</comment>
<dbReference type="SUPFAM" id="SSF51161">
    <property type="entry name" value="Trimeric LpxA-like enzymes"/>
    <property type="match status" value="1"/>
</dbReference>
<dbReference type="InterPro" id="IPR000415">
    <property type="entry name" value="Nitroreductase-like"/>
</dbReference>
<dbReference type="Gene3D" id="3.40.109.10">
    <property type="entry name" value="NADH Oxidase"/>
    <property type="match status" value="1"/>
</dbReference>
<dbReference type="PROSITE" id="PS00101">
    <property type="entry name" value="HEXAPEP_TRANSFERASES"/>
    <property type="match status" value="1"/>
</dbReference>
<dbReference type="EC" id="2.3.1.79" evidence="6"/>
<dbReference type="Proteomes" id="UP000675880">
    <property type="component" value="Unassembled WGS sequence"/>
</dbReference>
<dbReference type="CDD" id="cd02138">
    <property type="entry name" value="TdsD-like"/>
    <property type="match status" value="1"/>
</dbReference>
<organism evidence="6 7">
    <name type="scientific">Nitrospira defluvii</name>
    <dbReference type="NCBI Taxonomy" id="330214"/>
    <lineage>
        <taxon>Bacteria</taxon>
        <taxon>Pseudomonadati</taxon>
        <taxon>Nitrospirota</taxon>
        <taxon>Nitrospiria</taxon>
        <taxon>Nitrospirales</taxon>
        <taxon>Nitrospiraceae</taxon>
        <taxon>Nitrospira</taxon>
    </lineage>
</organism>
<dbReference type="CDD" id="cd03357">
    <property type="entry name" value="LbH_MAT_GAT"/>
    <property type="match status" value="1"/>
</dbReference>
<dbReference type="PANTHER" id="PTHR23416">
    <property type="entry name" value="SIALIC ACID SYNTHASE-RELATED"/>
    <property type="match status" value="1"/>
</dbReference>
<dbReference type="GO" id="GO:0008925">
    <property type="term" value="F:maltose O-acetyltransferase activity"/>
    <property type="evidence" value="ECO:0007669"/>
    <property type="project" value="UniProtKB-EC"/>
</dbReference>
<name>A0ABM8QQR4_9BACT</name>
<dbReference type="Pfam" id="PF00881">
    <property type="entry name" value="Nitroreductase"/>
    <property type="match status" value="1"/>
</dbReference>
<evidence type="ECO:0000256" key="1">
    <source>
        <dbReference type="ARBA" id="ARBA00007274"/>
    </source>
</evidence>
<comment type="similarity">
    <text evidence="1">Belongs to the transferase hexapeptide repeat family.</text>
</comment>
<proteinExistence type="inferred from homology"/>
<dbReference type="InterPro" id="IPR024688">
    <property type="entry name" value="Mac_dom"/>
</dbReference>
<accession>A0ABM8QQR4</accession>
<reference evidence="6 7" key="1">
    <citation type="submission" date="2021-02" db="EMBL/GenBank/DDBJ databases">
        <authorList>
            <person name="Han P."/>
        </authorList>
    </citation>
    <scope>NUCLEOTIDE SEQUENCE [LARGE SCALE GENOMIC DNA]</scope>
    <source>
        <strain evidence="6">Candidatus Nitrospira sp. ZN2</strain>
    </source>
</reference>
<evidence type="ECO:0000256" key="3">
    <source>
        <dbReference type="ARBA" id="ARBA00022737"/>
    </source>
</evidence>
<dbReference type="InterPro" id="IPR029479">
    <property type="entry name" value="Nitroreductase"/>
</dbReference>
<evidence type="ECO:0000313" key="6">
    <source>
        <dbReference type="EMBL" id="CAE6710306.1"/>
    </source>
</evidence>
<dbReference type="InterPro" id="IPR011004">
    <property type="entry name" value="Trimer_LpxA-like_sf"/>
</dbReference>
<dbReference type="InterPro" id="IPR001451">
    <property type="entry name" value="Hexapep"/>
</dbReference>